<dbReference type="Proteomes" id="UP001160148">
    <property type="component" value="Unassembled WGS sequence"/>
</dbReference>
<keyword evidence="4" id="KW-1185">Reference proteome</keyword>
<organism evidence="3 4">
    <name type="scientific">Macrosiphum euphorbiae</name>
    <name type="common">potato aphid</name>
    <dbReference type="NCBI Taxonomy" id="13131"/>
    <lineage>
        <taxon>Eukaryota</taxon>
        <taxon>Metazoa</taxon>
        <taxon>Ecdysozoa</taxon>
        <taxon>Arthropoda</taxon>
        <taxon>Hexapoda</taxon>
        <taxon>Insecta</taxon>
        <taxon>Pterygota</taxon>
        <taxon>Neoptera</taxon>
        <taxon>Paraneoptera</taxon>
        <taxon>Hemiptera</taxon>
        <taxon>Sternorrhyncha</taxon>
        <taxon>Aphidomorpha</taxon>
        <taxon>Aphidoidea</taxon>
        <taxon>Aphididae</taxon>
        <taxon>Macrosiphini</taxon>
        <taxon>Macrosiphum</taxon>
    </lineage>
</organism>
<dbReference type="EMBL" id="CARXXK010000449">
    <property type="protein sequence ID" value="CAI6370635.1"/>
    <property type="molecule type" value="Genomic_DNA"/>
</dbReference>
<evidence type="ECO:0000256" key="1">
    <source>
        <dbReference type="SAM" id="MobiDB-lite"/>
    </source>
</evidence>
<gene>
    <name evidence="3" type="ORF">MEUPH1_LOCUS24740</name>
</gene>
<evidence type="ECO:0000259" key="2">
    <source>
        <dbReference type="Pfam" id="PF16064"/>
    </source>
</evidence>
<evidence type="ECO:0000313" key="3">
    <source>
        <dbReference type="EMBL" id="CAI6370635.1"/>
    </source>
</evidence>
<dbReference type="Pfam" id="PF16064">
    <property type="entry name" value="DUF4806"/>
    <property type="match status" value="1"/>
</dbReference>
<name>A0AAV0XQ72_9HEMI</name>
<protein>
    <recommendedName>
        <fullName evidence="2">DUF4806 domain-containing protein</fullName>
    </recommendedName>
</protein>
<evidence type="ECO:0000313" key="4">
    <source>
        <dbReference type="Proteomes" id="UP001160148"/>
    </source>
</evidence>
<dbReference type="InterPro" id="IPR032071">
    <property type="entry name" value="DUF4806"/>
</dbReference>
<accession>A0AAV0XQ72</accession>
<feature type="region of interest" description="Disordered" evidence="1">
    <location>
        <begin position="96"/>
        <end position="124"/>
    </location>
</feature>
<comment type="caution">
    <text evidence="3">The sequence shown here is derived from an EMBL/GenBank/DDBJ whole genome shotgun (WGS) entry which is preliminary data.</text>
</comment>
<feature type="domain" description="DUF4806" evidence="2">
    <location>
        <begin position="272"/>
        <end position="343"/>
    </location>
</feature>
<proteinExistence type="predicted"/>
<reference evidence="3 4" key="1">
    <citation type="submission" date="2023-01" db="EMBL/GenBank/DDBJ databases">
        <authorList>
            <person name="Whitehead M."/>
        </authorList>
    </citation>
    <scope>NUCLEOTIDE SEQUENCE [LARGE SCALE GENOMIC DNA]</scope>
</reference>
<sequence>MWSVVCFATDNTVAAVPKFWVRSAVCAWPKKYAQKLIERRANPNQLEYDYFKCKILHSNIGSLLEARSLAQENSGLSSNDNFNINTKKRTKKPVTYKKNELLDVSSPPAHNLEGSDDGDDSYIIDNKTYTPVQLNDSDNDDNLFDDEVCSGIESGFKTPVNLPNKPKFEIASNKKFKLYNTYISTKNSASSSDVSVDEISINKNQLVSSQPELENDEAFKKNIRRSLTTLKYDVQNIHTRMDVLDALLEKIDGKLSGCSNIITSDKEDIIIINNDDDLHKAEDKLTNDASYRSNMIRTLSRFSCNTLAETMRKIMQVLFSDSFLMNYSFIGFKGKNQFSTLQSCTVIFEAVRTIKKYSEVPNNEIEKPLKNWMAQAGQREKIKKLKMNNN</sequence>
<dbReference type="AlphaFoldDB" id="A0AAV0XQ72"/>